<dbReference type="eggNOG" id="ENOG5033AW7">
    <property type="taxonomic scope" value="Bacteria"/>
</dbReference>
<keyword evidence="2" id="KW-1185">Reference proteome</keyword>
<reference evidence="1 2" key="1">
    <citation type="journal article" date="2013" name="ISME J.">
        <title>By their genes ye shall know them: genomic signatures of predatory bacteria.</title>
        <authorList>
            <person name="Pasternak Z."/>
            <person name="Pietrokovski S."/>
            <person name="Rotem O."/>
            <person name="Gophna U."/>
            <person name="Lurie-Weinberger M.N."/>
            <person name="Jurkevitch E."/>
        </authorList>
    </citation>
    <scope>NUCLEOTIDE SEQUENCE [LARGE SCALE GENOMIC DNA]</scope>
    <source>
        <strain evidence="1 2">JSS</strain>
    </source>
</reference>
<dbReference type="EMBL" id="CP003537">
    <property type="protein sequence ID" value="AGH95594.1"/>
    <property type="molecule type" value="Genomic_DNA"/>
</dbReference>
<accession>M4VR03</accession>
<organism evidence="1 2">
    <name type="scientific">Pseudobdellovibrio exovorus JSS</name>
    <dbReference type="NCBI Taxonomy" id="1184267"/>
    <lineage>
        <taxon>Bacteria</taxon>
        <taxon>Pseudomonadati</taxon>
        <taxon>Bdellovibrionota</taxon>
        <taxon>Bdellovibrionia</taxon>
        <taxon>Bdellovibrionales</taxon>
        <taxon>Pseudobdellovibrionaceae</taxon>
        <taxon>Pseudobdellovibrio</taxon>
    </lineage>
</organism>
<gene>
    <name evidence="1" type="ORF">A11Q_1378</name>
</gene>
<dbReference type="AlphaFoldDB" id="M4VR03"/>
<proteinExistence type="predicted"/>
<evidence type="ECO:0000313" key="1">
    <source>
        <dbReference type="EMBL" id="AGH95594.1"/>
    </source>
</evidence>
<dbReference type="Proteomes" id="UP000012040">
    <property type="component" value="Chromosome"/>
</dbReference>
<sequence length="95" mass="10890">MIELICFHCNKANTVTAKISFREECLHCRSDLHVCKNCDFYDVKSYNECREPSAEVVRDKEKGNYCDFFTVRKGGSGPMDEKARLKAAAEALFKK</sequence>
<dbReference type="RefSeq" id="WP_015470084.1">
    <property type="nucleotide sequence ID" value="NC_020813.1"/>
</dbReference>
<dbReference type="STRING" id="1184267.A11Q_1378"/>
<name>M4VR03_9BACT</name>
<dbReference type="KEGG" id="bex:A11Q_1378"/>
<evidence type="ECO:0000313" key="2">
    <source>
        <dbReference type="Proteomes" id="UP000012040"/>
    </source>
</evidence>
<protein>
    <submittedName>
        <fullName evidence="1">Uncharacterized protein</fullName>
    </submittedName>
</protein>
<dbReference type="HOGENOM" id="CLU_138568_1_0_7"/>
<dbReference type="OrthoDB" id="5295916at2"/>
<dbReference type="PATRIC" id="fig|1184267.3.peg.1397"/>